<name>A0ABD3QN58_9STRA</name>
<feature type="domain" description="MOFRL-associated" evidence="3">
    <location>
        <begin position="167"/>
        <end position="440"/>
    </location>
</feature>
<evidence type="ECO:0000259" key="2">
    <source>
        <dbReference type="Pfam" id="PF05161"/>
    </source>
</evidence>
<accession>A0ABD3QN58</accession>
<gene>
    <name evidence="4" type="ORF">HJC23_000946</name>
</gene>
<dbReference type="FunFam" id="3.40.1480.10:FF:000002">
    <property type="entry name" value="Glycerate kinase"/>
    <property type="match status" value="1"/>
</dbReference>
<dbReference type="Gene3D" id="3.40.50.10180">
    <property type="entry name" value="Glycerate kinase, MOFRL-like N-terminal domain"/>
    <property type="match status" value="1"/>
</dbReference>
<dbReference type="Gene3D" id="3.40.1480.10">
    <property type="entry name" value="MOFRL domain"/>
    <property type="match status" value="1"/>
</dbReference>
<dbReference type="SUPFAM" id="SSF82544">
    <property type="entry name" value="GckA/TtuD-like"/>
    <property type="match status" value="1"/>
</dbReference>
<dbReference type="InterPro" id="IPR039760">
    <property type="entry name" value="MOFRL_protein"/>
</dbReference>
<comment type="caution">
    <text evidence="4">The sequence shown here is derived from an EMBL/GenBank/DDBJ whole genome shotgun (WGS) entry which is preliminary data.</text>
</comment>
<evidence type="ECO:0008006" key="6">
    <source>
        <dbReference type="Google" id="ProtNLM"/>
    </source>
</evidence>
<evidence type="ECO:0000313" key="5">
    <source>
        <dbReference type="Proteomes" id="UP001516023"/>
    </source>
</evidence>
<dbReference type="InterPro" id="IPR038614">
    <property type="entry name" value="GK_N_sf"/>
</dbReference>
<dbReference type="PANTHER" id="PTHR12227:SF0">
    <property type="entry name" value="GLYCERATE KINASE"/>
    <property type="match status" value="1"/>
</dbReference>
<proteinExistence type="inferred from homology"/>
<evidence type="ECO:0000259" key="3">
    <source>
        <dbReference type="Pfam" id="PF13660"/>
    </source>
</evidence>
<dbReference type="InterPro" id="IPR025286">
    <property type="entry name" value="MOFRL_assoc_dom"/>
</dbReference>
<dbReference type="Pfam" id="PF05161">
    <property type="entry name" value="MOFRL"/>
    <property type="match status" value="1"/>
</dbReference>
<sequence length="671" mass="72485">MQSRIQRMPMSRKSVENLLLLCSLSVFFSPRGRRRRLSVDHASITSTQLPLLGTLYSAPSCAIVKMTLKGKYRYFVLSLFHRTLKRGAMGVLQNDQWNKLMFVGSPHIRQFQVSSKSGMVFLSTKINYRQNEEWNQRHRGYRHSLTRRVSSSSLDITPNEIQMRQDCKKIIHAAIRAVDPFIAVRNRIRLHTNETADGSSSPKKSVALVVRPERDGSRELKYNLSNYDNIKIFAFGKASAAMAMAAAEVAKEAASISSIKLEGTVIIKDDHATPEEIESLAKCNIAVRAASHPVPDARSVSGANEILQSAQCADARTLIVVCISGGGSALFCSPRHPLTLEDLMKTNAALLSSGMPIEKMNVIRKRLENGKGGKLAASAYPATVLTLVLSDIIGDPLDLIASGPTVPDSSGWVEAWEIAREYGLDEGGEHELPPTVLKLLQMGMDGLLGDTPKSDNPAFSYNDATSTLHAENVLVGNNCAAVMAAAEEAKQLGYHPVVLGTRVDGEASCVAGVYVSMAEMLSRQRDNDKNNLKYEIAQLPAALIAGGETTVTLPHNSKGKGGRNQELALSAAIKMEQIGLREVVLASVGTDGTDGPTDAAGAMVDGGTTIRIEDSISCDTTNNVPTPTLRAKDALRNHDAYNYFNSGKDDSLIITGATGTNVADICITLVH</sequence>
<protein>
    <recommendedName>
        <fullName evidence="6">Glycerate kinase</fullName>
    </recommendedName>
</protein>
<comment type="similarity">
    <text evidence="1">Belongs to the glycerate kinase type-2 family.</text>
</comment>
<dbReference type="Pfam" id="PF13660">
    <property type="entry name" value="DUF4147"/>
    <property type="match status" value="1"/>
</dbReference>
<keyword evidence="5" id="KW-1185">Reference proteome</keyword>
<organism evidence="4 5">
    <name type="scientific">Cyclotella cryptica</name>
    <dbReference type="NCBI Taxonomy" id="29204"/>
    <lineage>
        <taxon>Eukaryota</taxon>
        <taxon>Sar</taxon>
        <taxon>Stramenopiles</taxon>
        <taxon>Ochrophyta</taxon>
        <taxon>Bacillariophyta</taxon>
        <taxon>Coscinodiscophyceae</taxon>
        <taxon>Thalassiosirophycidae</taxon>
        <taxon>Stephanodiscales</taxon>
        <taxon>Stephanodiscaceae</taxon>
        <taxon>Cyclotella</taxon>
    </lineage>
</organism>
<dbReference type="AlphaFoldDB" id="A0ABD3QN58"/>
<dbReference type="InterPro" id="IPR007835">
    <property type="entry name" value="MOFRL"/>
</dbReference>
<evidence type="ECO:0000256" key="1">
    <source>
        <dbReference type="ARBA" id="ARBA00005393"/>
    </source>
</evidence>
<dbReference type="Proteomes" id="UP001516023">
    <property type="component" value="Unassembled WGS sequence"/>
</dbReference>
<feature type="domain" description="MOFRL" evidence="2">
    <location>
        <begin position="542"/>
        <end position="664"/>
    </location>
</feature>
<dbReference type="EMBL" id="JABMIG020000026">
    <property type="protein sequence ID" value="KAL3801508.1"/>
    <property type="molecule type" value="Genomic_DNA"/>
</dbReference>
<dbReference type="InterPro" id="IPR037035">
    <property type="entry name" value="GK-like_C_sf"/>
</dbReference>
<reference evidence="4 5" key="1">
    <citation type="journal article" date="2020" name="G3 (Bethesda)">
        <title>Improved Reference Genome for Cyclotella cryptica CCMP332, a Model for Cell Wall Morphogenesis, Salinity Adaptation, and Lipid Production in Diatoms (Bacillariophyta).</title>
        <authorList>
            <person name="Roberts W.R."/>
            <person name="Downey K.M."/>
            <person name="Ruck E.C."/>
            <person name="Traller J.C."/>
            <person name="Alverson A.J."/>
        </authorList>
    </citation>
    <scope>NUCLEOTIDE SEQUENCE [LARGE SCALE GENOMIC DNA]</scope>
    <source>
        <strain evidence="4 5">CCMP332</strain>
    </source>
</reference>
<evidence type="ECO:0000313" key="4">
    <source>
        <dbReference type="EMBL" id="KAL3801508.1"/>
    </source>
</evidence>
<dbReference type="PANTHER" id="PTHR12227">
    <property type="entry name" value="GLYCERATE KINASE"/>
    <property type="match status" value="1"/>
</dbReference>